<dbReference type="Proteomes" id="UP001195941">
    <property type="component" value="Unassembled WGS sequence"/>
</dbReference>
<sequence length="75" mass="7892">MIIPMRAAHHRHRAAGIIARVAIAVFETRIALDRTPGHQQSGTTDAAFAALPADTVGDPTIRLGGAVMIDKALLP</sequence>
<proteinExistence type="predicted"/>
<reference evidence="1 2" key="1">
    <citation type="journal article" date="2021" name="Arch. Microbiol.">
        <title>Thalassobius aquimarinus sp. nov., isolated from the Sea of Japan seashore.</title>
        <authorList>
            <person name="Kurilenko V.V."/>
            <person name="Romanenko L.A."/>
            <person name="Chernysheva N.Y."/>
            <person name="Velansky P.V."/>
            <person name="Tekutyeva L.A."/>
            <person name="Isaeva M.P."/>
            <person name="Mikhailov V.V."/>
        </authorList>
    </citation>
    <scope>NUCLEOTIDE SEQUENCE [LARGE SCALE GENOMIC DNA]</scope>
    <source>
        <strain evidence="1 2">KMM 8518</strain>
    </source>
</reference>
<organism evidence="1 2">
    <name type="scientific">Thalassovita aquimarina</name>
    <dbReference type="NCBI Taxonomy" id="2785917"/>
    <lineage>
        <taxon>Bacteria</taxon>
        <taxon>Pseudomonadati</taxon>
        <taxon>Pseudomonadota</taxon>
        <taxon>Alphaproteobacteria</taxon>
        <taxon>Rhodobacterales</taxon>
        <taxon>Roseobacteraceae</taxon>
        <taxon>Thalassovita</taxon>
    </lineage>
</organism>
<dbReference type="EMBL" id="JADMKU010000006">
    <property type="protein sequence ID" value="MBR9651225.1"/>
    <property type="molecule type" value="Genomic_DNA"/>
</dbReference>
<dbReference type="RefSeq" id="WP_212700745.1">
    <property type="nucleotide sequence ID" value="NZ_JADMKU010000006.1"/>
</dbReference>
<comment type="caution">
    <text evidence="1">The sequence shown here is derived from an EMBL/GenBank/DDBJ whole genome shotgun (WGS) entry which is preliminary data.</text>
</comment>
<protein>
    <submittedName>
        <fullName evidence="1">Uncharacterized protein</fullName>
    </submittedName>
</protein>
<evidence type="ECO:0000313" key="1">
    <source>
        <dbReference type="EMBL" id="MBR9651225.1"/>
    </source>
</evidence>
<name>A0ABS5HQI8_9RHOB</name>
<keyword evidence="2" id="KW-1185">Reference proteome</keyword>
<evidence type="ECO:0000313" key="2">
    <source>
        <dbReference type="Proteomes" id="UP001195941"/>
    </source>
</evidence>
<accession>A0ABS5HQI8</accession>
<gene>
    <name evidence="1" type="ORF">IT775_08840</name>
</gene>